<accession>A0A328DC47</accession>
<reference evidence="10 11" key="1">
    <citation type="submission" date="2018-06" db="EMBL/GenBank/DDBJ databases">
        <title>The Genome of Cuscuta australis (Dodder) Provides Insight into the Evolution of Plant Parasitism.</title>
        <authorList>
            <person name="Liu H."/>
        </authorList>
    </citation>
    <scope>NUCLEOTIDE SEQUENCE [LARGE SCALE GENOMIC DNA]</scope>
    <source>
        <strain evidence="11">cv. Yunnan</strain>
        <tissue evidence="10">Vines</tissue>
    </source>
</reference>
<evidence type="ECO:0000256" key="1">
    <source>
        <dbReference type="ARBA" id="ARBA00004613"/>
    </source>
</evidence>
<feature type="compositionally biased region" description="Basic and acidic residues" evidence="8">
    <location>
        <begin position="85"/>
        <end position="106"/>
    </location>
</feature>
<keyword evidence="3" id="KW-0964">Secreted</keyword>
<keyword evidence="11" id="KW-1185">Reference proteome</keyword>
<keyword evidence="6" id="KW-1015">Disulfide bond</keyword>
<dbReference type="Proteomes" id="UP000249390">
    <property type="component" value="Unassembled WGS sequence"/>
</dbReference>
<feature type="signal peptide" evidence="9">
    <location>
        <begin position="1"/>
        <end position="30"/>
    </location>
</feature>
<evidence type="ECO:0000313" key="11">
    <source>
        <dbReference type="Proteomes" id="UP000249390"/>
    </source>
</evidence>
<comment type="caution">
    <text evidence="10">The sequence shown here is derived from an EMBL/GenBank/DDBJ whole genome shotgun (WGS) entry which is preliminary data.</text>
</comment>
<evidence type="ECO:0000256" key="7">
    <source>
        <dbReference type="ARBA" id="ARBA00037228"/>
    </source>
</evidence>
<dbReference type="PROSITE" id="PS51257">
    <property type="entry name" value="PROKAR_LIPOPROTEIN"/>
    <property type="match status" value="1"/>
</dbReference>
<evidence type="ECO:0000256" key="5">
    <source>
        <dbReference type="ARBA" id="ARBA00022729"/>
    </source>
</evidence>
<dbReference type="EMBL" id="NQVE01000161">
    <property type="protein sequence ID" value="RAL42996.1"/>
    <property type="molecule type" value="Genomic_DNA"/>
</dbReference>
<gene>
    <name evidence="10" type="ORF">DM860_009778</name>
</gene>
<keyword evidence="5 9" id="KW-0732">Signal</keyword>
<dbReference type="AlphaFoldDB" id="A0A328DC47"/>
<evidence type="ECO:0000256" key="2">
    <source>
        <dbReference type="ARBA" id="ARBA00009178"/>
    </source>
</evidence>
<feature type="chain" id="PRO_5016390107" evidence="9">
    <location>
        <begin position="31"/>
        <end position="114"/>
    </location>
</feature>
<dbReference type="InterPro" id="IPR008801">
    <property type="entry name" value="RALF"/>
</dbReference>
<feature type="compositionally biased region" description="Basic and acidic residues" evidence="8">
    <location>
        <begin position="66"/>
        <end position="75"/>
    </location>
</feature>
<comment type="function">
    <text evidence="7">Cell signaling peptide that may regulate plant stress, growth, and development. Mediates a rapid alkalinization of extracellular space by mediating a transient increase in the cytoplasmic Ca(2+) concentration leading to a calcium-dependent signaling events through a cell surface receptor and a concomitant activation of some intracellular mitogen-activated protein kinases.</text>
</comment>
<feature type="region of interest" description="Disordered" evidence="8">
    <location>
        <begin position="66"/>
        <end position="114"/>
    </location>
</feature>
<proteinExistence type="inferred from homology"/>
<organism evidence="10 11">
    <name type="scientific">Cuscuta australis</name>
    <dbReference type="NCBI Taxonomy" id="267555"/>
    <lineage>
        <taxon>Eukaryota</taxon>
        <taxon>Viridiplantae</taxon>
        <taxon>Streptophyta</taxon>
        <taxon>Embryophyta</taxon>
        <taxon>Tracheophyta</taxon>
        <taxon>Spermatophyta</taxon>
        <taxon>Magnoliopsida</taxon>
        <taxon>eudicotyledons</taxon>
        <taxon>Gunneridae</taxon>
        <taxon>Pentapetalae</taxon>
        <taxon>asterids</taxon>
        <taxon>lamiids</taxon>
        <taxon>Solanales</taxon>
        <taxon>Convolvulaceae</taxon>
        <taxon>Cuscuteae</taxon>
        <taxon>Cuscuta</taxon>
        <taxon>Cuscuta subgen. Grammica</taxon>
        <taxon>Cuscuta sect. Cleistogrammica</taxon>
    </lineage>
</organism>
<evidence type="ECO:0000256" key="4">
    <source>
        <dbReference type="ARBA" id="ARBA00022702"/>
    </source>
</evidence>
<name>A0A328DC47_9ASTE</name>
<evidence type="ECO:0000256" key="6">
    <source>
        <dbReference type="ARBA" id="ARBA00023157"/>
    </source>
</evidence>
<evidence type="ECO:0000256" key="3">
    <source>
        <dbReference type="ARBA" id="ARBA00022525"/>
    </source>
</evidence>
<protein>
    <submittedName>
        <fullName evidence="10">Uncharacterized protein</fullName>
    </submittedName>
</protein>
<dbReference type="PANTHER" id="PTHR34270:SF3">
    <property type="entry name" value="PROTEIN RALF-LIKE 16-RELATED"/>
    <property type="match status" value="1"/>
</dbReference>
<keyword evidence="4" id="KW-0372">Hormone</keyword>
<evidence type="ECO:0000313" key="10">
    <source>
        <dbReference type="EMBL" id="RAL42996.1"/>
    </source>
</evidence>
<dbReference type="PANTHER" id="PTHR34270">
    <property type="entry name" value="PROTEIN RALF-LIKE 15-RELATED"/>
    <property type="match status" value="1"/>
</dbReference>
<dbReference type="GO" id="GO:0005179">
    <property type="term" value="F:hormone activity"/>
    <property type="evidence" value="ECO:0007669"/>
    <property type="project" value="UniProtKB-KW"/>
</dbReference>
<comment type="similarity">
    <text evidence="2">Belongs to the plant rapid alkalinization factor (RALF) family.</text>
</comment>
<comment type="subcellular location">
    <subcellularLocation>
        <location evidence="1">Secreted</location>
    </subcellularLocation>
</comment>
<evidence type="ECO:0000256" key="8">
    <source>
        <dbReference type="SAM" id="MobiDB-lite"/>
    </source>
</evidence>
<evidence type="ECO:0000256" key="9">
    <source>
        <dbReference type="SAM" id="SignalP"/>
    </source>
</evidence>
<dbReference type="GO" id="GO:0005576">
    <property type="term" value="C:extracellular region"/>
    <property type="evidence" value="ECO:0007669"/>
    <property type="project" value="UniProtKB-SubCell"/>
</dbReference>
<sequence length="114" mass="12232">MAAKTKGIVVVCLLMALIACTDLFFAMGAAKEIKRGALVFDSPHCGRNKNKRCGDAYNKPYERGCEKSQRCRHDGIGGLRSVSHGGHDEDHHEAGQGGHDEDHHEAGPGGHDAL</sequence>
<dbReference type="Pfam" id="PF05498">
    <property type="entry name" value="RALF"/>
    <property type="match status" value="1"/>
</dbReference>